<dbReference type="AlphaFoldDB" id="A0A7J6LVU1"/>
<dbReference type="OrthoDB" id="10391344at2759"/>
<dbReference type="EMBL" id="JABAHT010000143">
    <property type="protein sequence ID" value="KAF4663419.1"/>
    <property type="molecule type" value="Genomic_DNA"/>
</dbReference>
<name>A0A7J6LVU1_PEROL</name>
<reference evidence="1 2" key="1">
    <citation type="submission" date="2020-04" db="EMBL/GenBank/DDBJ databases">
        <title>Perkinsus olseni comparative genomics.</title>
        <authorList>
            <person name="Bogema D.R."/>
        </authorList>
    </citation>
    <scope>NUCLEOTIDE SEQUENCE [LARGE SCALE GENOMIC DNA]</scope>
    <source>
        <strain evidence="1">ATCC PRA-179</strain>
    </source>
</reference>
<accession>A0A7J6LVU1</accession>
<sequence length="125" mass="13237">MDGPVANPMQDPDLRSLRLPVEKSYCGYVLKGPSQVNGGVLMASNNSGYTGFATLEMAVILAPNSSPVDVGVWADGRTLWLFDLAYGISVGVDLSIPTSSKTGGYDYFRGFVPVATSPANPFPFV</sequence>
<evidence type="ECO:0000313" key="2">
    <source>
        <dbReference type="Proteomes" id="UP000570595"/>
    </source>
</evidence>
<comment type="caution">
    <text evidence="1">The sequence shown here is derived from an EMBL/GenBank/DDBJ whole genome shotgun (WGS) entry which is preliminary data.</text>
</comment>
<dbReference type="Proteomes" id="UP000570595">
    <property type="component" value="Unassembled WGS sequence"/>
</dbReference>
<proteinExistence type="predicted"/>
<gene>
    <name evidence="1" type="ORF">FOZ61_001686</name>
</gene>
<organism evidence="1 2">
    <name type="scientific">Perkinsus olseni</name>
    <name type="common">Perkinsus atlanticus</name>
    <dbReference type="NCBI Taxonomy" id="32597"/>
    <lineage>
        <taxon>Eukaryota</taxon>
        <taxon>Sar</taxon>
        <taxon>Alveolata</taxon>
        <taxon>Perkinsozoa</taxon>
        <taxon>Perkinsea</taxon>
        <taxon>Perkinsida</taxon>
        <taxon>Perkinsidae</taxon>
        <taxon>Perkinsus</taxon>
    </lineage>
</organism>
<protein>
    <submittedName>
        <fullName evidence="1">Uncharacterized protein</fullName>
    </submittedName>
</protein>
<evidence type="ECO:0000313" key="1">
    <source>
        <dbReference type="EMBL" id="KAF4663419.1"/>
    </source>
</evidence>